<evidence type="ECO:0000259" key="6">
    <source>
        <dbReference type="PROSITE" id="PS51898"/>
    </source>
</evidence>
<sequence>MGRLTAKAVSAIKDAGMHGDGQGLYLHVSKGGAKSWILRVTVKGEAKRREIGLGAVSALGLADAREKARALRAEARAGRNPIASRDREIMTFERAARELHESLKPTFRSEKHAKQWIASLEYEANGVFKKLGHRKIEDIGRDDVLSVLAPIWTTKHPTAKRLRQRIEAIFDWAIGKSQHPGPNPVDGALRRALGKGARKPKHHAALPWRQVPEFVGELAERKAIAARCFEFIILTAVRSGEARGATWNEIDLENRVWIIPAERMKAESEHRVPLSEPTIAILEQVRGLDPVYPFPSPRDGGKPLSVNAFRPLLARMGKEGLTVHGFRSTFRDWCGESAHADRQVAEAALAHTVAGVEGAYFRSDLFERRRELMDAWGRYATGASGEVVELVRA</sequence>
<dbReference type="PROSITE" id="PS51898">
    <property type="entry name" value="TYR_RECOMBINASE"/>
    <property type="match status" value="1"/>
</dbReference>
<protein>
    <submittedName>
        <fullName evidence="8">Integrase</fullName>
    </submittedName>
</protein>
<dbReference type="Pfam" id="PF22022">
    <property type="entry name" value="Phage_int_M"/>
    <property type="match status" value="1"/>
</dbReference>
<dbReference type="InterPro" id="IPR038488">
    <property type="entry name" value="Integrase_DNA-bd_sf"/>
</dbReference>
<dbReference type="GO" id="GO:0006310">
    <property type="term" value="P:DNA recombination"/>
    <property type="evidence" value="ECO:0007669"/>
    <property type="project" value="UniProtKB-KW"/>
</dbReference>
<dbReference type="Gene3D" id="3.30.160.390">
    <property type="entry name" value="Integrase, DNA-binding domain"/>
    <property type="match status" value="1"/>
</dbReference>
<feature type="domain" description="Core-binding (CB)" evidence="7">
    <location>
        <begin position="90"/>
        <end position="174"/>
    </location>
</feature>
<dbReference type="InterPro" id="IPR013762">
    <property type="entry name" value="Integrase-like_cat_sf"/>
</dbReference>
<name>A0A1M6YHA8_9RHOB</name>
<evidence type="ECO:0000256" key="1">
    <source>
        <dbReference type="ARBA" id="ARBA00008857"/>
    </source>
</evidence>
<proteinExistence type="inferred from homology"/>
<keyword evidence="2" id="KW-0229">DNA integration</keyword>
<dbReference type="InterPro" id="IPR053876">
    <property type="entry name" value="Phage_int_M"/>
</dbReference>
<dbReference type="PANTHER" id="PTHR30629:SF2">
    <property type="entry name" value="PROPHAGE INTEGRASE INTS-RELATED"/>
    <property type="match status" value="1"/>
</dbReference>
<dbReference type="InterPro" id="IPR050808">
    <property type="entry name" value="Phage_Integrase"/>
</dbReference>
<evidence type="ECO:0000256" key="4">
    <source>
        <dbReference type="ARBA" id="ARBA00023172"/>
    </source>
</evidence>
<dbReference type="GO" id="GO:0015074">
    <property type="term" value="P:DNA integration"/>
    <property type="evidence" value="ECO:0007669"/>
    <property type="project" value="UniProtKB-KW"/>
</dbReference>
<dbReference type="InterPro" id="IPR011010">
    <property type="entry name" value="DNA_brk_join_enz"/>
</dbReference>
<dbReference type="InterPro" id="IPR044068">
    <property type="entry name" value="CB"/>
</dbReference>
<keyword evidence="4" id="KW-0233">DNA recombination</keyword>
<keyword evidence="3 5" id="KW-0238">DNA-binding</keyword>
<dbReference type="Pfam" id="PF13356">
    <property type="entry name" value="Arm-DNA-bind_3"/>
    <property type="match status" value="1"/>
</dbReference>
<dbReference type="InterPro" id="IPR025166">
    <property type="entry name" value="Integrase_DNA_bind_dom"/>
</dbReference>
<organism evidence="8 9">
    <name type="scientific">Roseovarius pacificus</name>
    <dbReference type="NCBI Taxonomy" id="337701"/>
    <lineage>
        <taxon>Bacteria</taxon>
        <taxon>Pseudomonadati</taxon>
        <taxon>Pseudomonadota</taxon>
        <taxon>Alphaproteobacteria</taxon>
        <taxon>Rhodobacterales</taxon>
        <taxon>Roseobacteraceae</taxon>
        <taxon>Roseovarius</taxon>
    </lineage>
</organism>
<dbReference type="InterPro" id="IPR002104">
    <property type="entry name" value="Integrase_catalytic"/>
</dbReference>
<reference evidence="8 9" key="1">
    <citation type="submission" date="2016-11" db="EMBL/GenBank/DDBJ databases">
        <authorList>
            <person name="Jaros S."/>
            <person name="Januszkiewicz K."/>
            <person name="Wedrychowicz H."/>
        </authorList>
    </citation>
    <scope>NUCLEOTIDE SEQUENCE [LARGE SCALE GENOMIC DNA]</scope>
    <source>
        <strain evidence="8 9">DSM 29589</strain>
    </source>
</reference>
<dbReference type="Gene3D" id="1.10.150.130">
    <property type="match status" value="1"/>
</dbReference>
<dbReference type="OrthoDB" id="9795573at2"/>
<gene>
    <name evidence="8" type="ORF">SAMN05444398_101864</name>
</gene>
<evidence type="ECO:0000256" key="3">
    <source>
        <dbReference type="ARBA" id="ARBA00023125"/>
    </source>
</evidence>
<comment type="similarity">
    <text evidence="1">Belongs to the 'phage' integrase family.</text>
</comment>
<dbReference type="InterPro" id="IPR010998">
    <property type="entry name" value="Integrase_recombinase_N"/>
</dbReference>
<dbReference type="AlphaFoldDB" id="A0A1M6YHA8"/>
<dbReference type="CDD" id="cd00801">
    <property type="entry name" value="INT_P4_C"/>
    <property type="match status" value="1"/>
</dbReference>
<dbReference type="SUPFAM" id="SSF56349">
    <property type="entry name" value="DNA breaking-rejoining enzymes"/>
    <property type="match status" value="1"/>
</dbReference>
<dbReference type="EMBL" id="FRBR01000001">
    <property type="protein sequence ID" value="SHL17657.1"/>
    <property type="molecule type" value="Genomic_DNA"/>
</dbReference>
<dbReference type="Pfam" id="PF00589">
    <property type="entry name" value="Phage_integrase"/>
    <property type="match status" value="1"/>
</dbReference>
<evidence type="ECO:0000313" key="9">
    <source>
        <dbReference type="Proteomes" id="UP000183974"/>
    </source>
</evidence>
<dbReference type="PROSITE" id="PS51900">
    <property type="entry name" value="CB"/>
    <property type="match status" value="1"/>
</dbReference>
<dbReference type="GO" id="GO:0003677">
    <property type="term" value="F:DNA binding"/>
    <property type="evidence" value="ECO:0007669"/>
    <property type="project" value="UniProtKB-UniRule"/>
</dbReference>
<dbReference type="Gene3D" id="1.10.443.10">
    <property type="entry name" value="Intergrase catalytic core"/>
    <property type="match status" value="1"/>
</dbReference>
<dbReference type="RefSeq" id="WP_073033723.1">
    <property type="nucleotide sequence ID" value="NZ_BMLR01000001.1"/>
</dbReference>
<accession>A0A1M6YHA8</accession>
<evidence type="ECO:0000256" key="5">
    <source>
        <dbReference type="PROSITE-ProRule" id="PRU01248"/>
    </source>
</evidence>
<dbReference type="Proteomes" id="UP000183974">
    <property type="component" value="Unassembled WGS sequence"/>
</dbReference>
<keyword evidence="9" id="KW-1185">Reference proteome</keyword>
<dbReference type="PANTHER" id="PTHR30629">
    <property type="entry name" value="PROPHAGE INTEGRASE"/>
    <property type="match status" value="1"/>
</dbReference>
<dbReference type="STRING" id="337701.SAMN05444398_101864"/>
<evidence type="ECO:0000256" key="2">
    <source>
        <dbReference type="ARBA" id="ARBA00022908"/>
    </source>
</evidence>
<feature type="domain" description="Tyr recombinase" evidence="6">
    <location>
        <begin position="201"/>
        <end position="374"/>
    </location>
</feature>
<evidence type="ECO:0000313" key="8">
    <source>
        <dbReference type="EMBL" id="SHL17657.1"/>
    </source>
</evidence>
<evidence type="ECO:0000259" key="7">
    <source>
        <dbReference type="PROSITE" id="PS51900"/>
    </source>
</evidence>